<gene>
    <name evidence="1" type="ORF">ACJMK2_007074</name>
</gene>
<feature type="non-terminal residue" evidence="1">
    <location>
        <position position="1"/>
    </location>
</feature>
<organism evidence="1 2">
    <name type="scientific">Sinanodonta woodiana</name>
    <name type="common">Chinese pond mussel</name>
    <name type="synonym">Anodonta woodiana</name>
    <dbReference type="NCBI Taxonomy" id="1069815"/>
    <lineage>
        <taxon>Eukaryota</taxon>
        <taxon>Metazoa</taxon>
        <taxon>Spiralia</taxon>
        <taxon>Lophotrochozoa</taxon>
        <taxon>Mollusca</taxon>
        <taxon>Bivalvia</taxon>
        <taxon>Autobranchia</taxon>
        <taxon>Heteroconchia</taxon>
        <taxon>Palaeoheterodonta</taxon>
        <taxon>Unionida</taxon>
        <taxon>Unionoidea</taxon>
        <taxon>Unionidae</taxon>
        <taxon>Unioninae</taxon>
        <taxon>Sinanodonta</taxon>
    </lineage>
</organism>
<keyword evidence="2" id="KW-1185">Reference proteome</keyword>
<evidence type="ECO:0000313" key="2">
    <source>
        <dbReference type="Proteomes" id="UP001634394"/>
    </source>
</evidence>
<protein>
    <submittedName>
        <fullName evidence="1">Uncharacterized protein</fullName>
    </submittedName>
</protein>
<reference evidence="1 2" key="1">
    <citation type="submission" date="2024-11" db="EMBL/GenBank/DDBJ databases">
        <title>Chromosome-level genome assembly of the freshwater bivalve Anodonta woodiana.</title>
        <authorList>
            <person name="Chen X."/>
        </authorList>
    </citation>
    <scope>NUCLEOTIDE SEQUENCE [LARGE SCALE GENOMIC DNA]</scope>
    <source>
        <strain evidence="1">MN2024</strain>
        <tissue evidence="1">Gills</tissue>
    </source>
</reference>
<evidence type="ECO:0000313" key="1">
    <source>
        <dbReference type="EMBL" id="KAL3860981.1"/>
    </source>
</evidence>
<dbReference type="AlphaFoldDB" id="A0ABD3VIK9"/>
<dbReference type="EMBL" id="JBJQND010000011">
    <property type="protein sequence ID" value="KAL3860981.1"/>
    <property type="molecule type" value="Genomic_DNA"/>
</dbReference>
<comment type="caution">
    <text evidence="1">The sequence shown here is derived from an EMBL/GenBank/DDBJ whole genome shotgun (WGS) entry which is preliminary data.</text>
</comment>
<sequence length="354" mass="39766">RLCFAKRHTTYDMKENIYNSLNEIDITAENCKQRIREKNFNPETFRRRLPTLPTNRLSKILGRVWKGIQLRNEIYDTVHGERNDGFHLTILGDHAEPHTINQKNELSEEEIFSIRNESTLENFRNVGYISADNVDEAKSLSVSSTKIIKTDCLINKSAIAMIGNEDNVGPVNYYLTHVDDNGTVDDNLTPNDNYITLIDDNLTPNDNYITPIDDNLTPMDIYLISVGDNLTPVDNYITPNCNNLTLVDNYLTHIGDNLTPVDNYLTPVDDNLPPVDNYQSHVDDNLTPINDYISPVGDNLTPVDNNIIPVDDNLTPADDYLTPVDDNLTPVDDYIAPLDGCLTHVGGSAVSADK</sequence>
<accession>A0ABD3VIK9</accession>
<proteinExistence type="predicted"/>
<name>A0ABD3VIK9_SINWO</name>
<dbReference type="Proteomes" id="UP001634394">
    <property type="component" value="Unassembled WGS sequence"/>
</dbReference>